<proteinExistence type="predicted"/>
<keyword evidence="2" id="KW-1185">Reference proteome</keyword>
<dbReference type="EMBL" id="JARIHO010000091">
    <property type="protein sequence ID" value="KAJ7306845.1"/>
    <property type="molecule type" value="Genomic_DNA"/>
</dbReference>
<protein>
    <submittedName>
        <fullName evidence="1">Uncharacterized protein</fullName>
    </submittedName>
</protein>
<sequence length="222" mass="24779">MSMLAFPPKKVERICKSVNANTCRGPVAIKTTLVNSNLDSEAALTQSTVPSSIIQTCVADVLASPEFGPHLQNIRKLWWDSDVDGDSRLILLLFTIWNIYASSFLEKRLKIITLPSLPQLKSVEVTLEYEWMIPVYNRFLAILTAAPDTLEEICIKFAPKPHFLYPEALGRMDDILMGSAPSPRVRRRLELKDNLISSFDGFVGALKRGLSILHARGKLIVG</sequence>
<dbReference type="Proteomes" id="UP001218218">
    <property type="component" value="Unassembled WGS sequence"/>
</dbReference>
<comment type="caution">
    <text evidence="1">The sequence shown here is derived from an EMBL/GenBank/DDBJ whole genome shotgun (WGS) entry which is preliminary data.</text>
</comment>
<evidence type="ECO:0000313" key="1">
    <source>
        <dbReference type="EMBL" id="KAJ7306845.1"/>
    </source>
</evidence>
<dbReference type="AlphaFoldDB" id="A0AAD6Z4K5"/>
<name>A0AAD6Z4K5_9AGAR</name>
<accession>A0AAD6Z4K5</accession>
<reference evidence="1" key="1">
    <citation type="submission" date="2023-03" db="EMBL/GenBank/DDBJ databases">
        <title>Massive genome expansion in bonnet fungi (Mycena s.s.) driven by repeated elements and novel gene families across ecological guilds.</title>
        <authorList>
            <consortium name="Lawrence Berkeley National Laboratory"/>
            <person name="Harder C.B."/>
            <person name="Miyauchi S."/>
            <person name="Viragh M."/>
            <person name="Kuo A."/>
            <person name="Thoen E."/>
            <person name="Andreopoulos B."/>
            <person name="Lu D."/>
            <person name="Skrede I."/>
            <person name="Drula E."/>
            <person name="Henrissat B."/>
            <person name="Morin E."/>
            <person name="Kohler A."/>
            <person name="Barry K."/>
            <person name="LaButti K."/>
            <person name="Morin E."/>
            <person name="Salamov A."/>
            <person name="Lipzen A."/>
            <person name="Mereny Z."/>
            <person name="Hegedus B."/>
            <person name="Baldrian P."/>
            <person name="Stursova M."/>
            <person name="Weitz H."/>
            <person name="Taylor A."/>
            <person name="Grigoriev I.V."/>
            <person name="Nagy L.G."/>
            <person name="Martin F."/>
            <person name="Kauserud H."/>
        </authorList>
    </citation>
    <scope>NUCLEOTIDE SEQUENCE</scope>
    <source>
        <strain evidence="1">CBHHK002</strain>
    </source>
</reference>
<evidence type="ECO:0000313" key="2">
    <source>
        <dbReference type="Proteomes" id="UP001218218"/>
    </source>
</evidence>
<gene>
    <name evidence="1" type="ORF">DFH08DRAFT_824571</name>
</gene>
<organism evidence="1 2">
    <name type="scientific">Mycena albidolilacea</name>
    <dbReference type="NCBI Taxonomy" id="1033008"/>
    <lineage>
        <taxon>Eukaryota</taxon>
        <taxon>Fungi</taxon>
        <taxon>Dikarya</taxon>
        <taxon>Basidiomycota</taxon>
        <taxon>Agaricomycotina</taxon>
        <taxon>Agaricomycetes</taxon>
        <taxon>Agaricomycetidae</taxon>
        <taxon>Agaricales</taxon>
        <taxon>Marasmiineae</taxon>
        <taxon>Mycenaceae</taxon>
        <taxon>Mycena</taxon>
    </lineage>
</organism>